<name>A0AAF0T216_9EURY</name>
<feature type="transmembrane region" description="Helical" evidence="1">
    <location>
        <begin position="21"/>
        <end position="48"/>
    </location>
</feature>
<dbReference type="RefSeq" id="WP_158413747.1">
    <property type="nucleotide sequence ID" value="NZ_CP101873.1"/>
</dbReference>
<keyword evidence="3" id="KW-1185">Reference proteome</keyword>
<organism evidence="2 3">
    <name type="scientific">Natrinema thermotolerans</name>
    <dbReference type="NCBI Taxonomy" id="121872"/>
    <lineage>
        <taxon>Archaea</taxon>
        <taxon>Methanobacteriati</taxon>
        <taxon>Methanobacteriota</taxon>
        <taxon>Stenosarchaea group</taxon>
        <taxon>Halobacteria</taxon>
        <taxon>Halobacteriales</taxon>
        <taxon>Natrialbaceae</taxon>
        <taxon>Natrinema</taxon>
    </lineage>
</organism>
<keyword evidence="1" id="KW-0472">Membrane</keyword>
<evidence type="ECO:0000256" key="1">
    <source>
        <dbReference type="SAM" id="Phobius"/>
    </source>
</evidence>
<protein>
    <submittedName>
        <fullName evidence="2">Uncharacterized protein</fullName>
    </submittedName>
</protein>
<reference evidence="2 3" key="1">
    <citation type="submission" date="2022-07" db="EMBL/GenBank/DDBJ databases">
        <title>Two temperate virus in Haloterrigena jeotgali A29.</title>
        <authorList>
            <person name="Deng X."/>
        </authorList>
    </citation>
    <scope>NUCLEOTIDE SEQUENCE [LARGE SCALE GENOMIC DNA]</scope>
    <source>
        <strain evidence="2 3">A29</strain>
    </source>
</reference>
<evidence type="ECO:0000313" key="3">
    <source>
        <dbReference type="Proteomes" id="UP001224926"/>
    </source>
</evidence>
<gene>
    <name evidence="2" type="ORF">NP511_03720</name>
</gene>
<keyword evidence="1" id="KW-0812">Transmembrane</keyword>
<dbReference type="GeneID" id="84213019"/>
<keyword evidence="1" id="KW-1133">Transmembrane helix</keyword>
<accession>A0AAF0T216</accession>
<dbReference type="AlphaFoldDB" id="A0AAF0T216"/>
<proteinExistence type="predicted"/>
<dbReference type="Proteomes" id="UP001224926">
    <property type="component" value="Chromosome"/>
</dbReference>
<dbReference type="EMBL" id="CP101873">
    <property type="protein sequence ID" value="WMT08745.1"/>
    <property type="molecule type" value="Genomic_DNA"/>
</dbReference>
<sequence>MSPDERADWRLDRTTGRPTRVARALVTAVSAEALVLILLGLAMFAVLATGRALGLW</sequence>
<evidence type="ECO:0000313" key="2">
    <source>
        <dbReference type="EMBL" id="WMT08745.1"/>
    </source>
</evidence>